<evidence type="ECO:0000256" key="4">
    <source>
        <dbReference type="ARBA" id="ARBA00022490"/>
    </source>
</evidence>
<evidence type="ECO:0000256" key="6">
    <source>
        <dbReference type="ARBA" id="ARBA00023295"/>
    </source>
</evidence>
<organism evidence="11 12">
    <name type="scientific">Popillia japonica</name>
    <name type="common">Japanese beetle</name>
    <dbReference type="NCBI Taxonomy" id="7064"/>
    <lineage>
        <taxon>Eukaryota</taxon>
        <taxon>Metazoa</taxon>
        <taxon>Ecdysozoa</taxon>
        <taxon>Arthropoda</taxon>
        <taxon>Hexapoda</taxon>
        <taxon>Insecta</taxon>
        <taxon>Pterygota</taxon>
        <taxon>Neoptera</taxon>
        <taxon>Endopterygota</taxon>
        <taxon>Coleoptera</taxon>
        <taxon>Polyphaga</taxon>
        <taxon>Scarabaeiformia</taxon>
        <taxon>Scarabaeidae</taxon>
        <taxon>Rutelinae</taxon>
        <taxon>Popillia</taxon>
    </lineage>
</organism>
<evidence type="ECO:0000256" key="7">
    <source>
        <dbReference type="ARBA" id="ARBA00034414"/>
    </source>
</evidence>
<evidence type="ECO:0000256" key="5">
    <source>
        <dbReference type="ARBA" id="ARBA00022801"/>
    </source>
</evidence>
<evidence type="ECO:0000256" key="9">
    <source>
        <dbReference type="ARBA" id="ARBA00072457"/>
    </source>
</evidence>
<dbReference type="PANTHER" id="PTHR13246">
    <property type="entry name" value="ENDO BETA N-ACETYLGLUCOSAMINIDASE"/>
    <property type="match status" value="1"/>
</dbReference>
<comment type="caution">
    <text evidence="11">The sequence shown here is derived from an EMBL/GenBank/DDBJ whole genome shotgun (WGS) entry which is preliminary data.</text>
</comment>
<dbReference type="AlphaFoldDB" id="A0AAW1MG17"/>
<name>A0AAW1MG17_POPJA</name>
<evidence type="ECO:0000256" key="1">
    <source>
        <dbReference type="ARBA" id="ARBA00004514"/>
    </source>
</evidence>
<feature type="domain" description="Cytosolic endo-beta-N-acetylglucosaminidase TIM barrel" evidence="10">
    <location>
        <begin position="102"/>
        <end position="372"/>
    </location>
</feature>
<comment type="function">
    <text evidence="8">Endoglycosidase that releases N-glycans from glycoproteins by cleaving the beta-1,4-glycosidic bond in the N,N'-diacetylchitobiose core. Involved in the processing of free oligosaccharides in the cytosol.</text>
</comment>
<evidence type="ECO:0000259" key="10">
    <source>
        <dbReference type="Pfam" id="PF03644"/>
    </source>
</evidence>
<dbReference type="InterPro" id="IPR032979">
    <property type="entry name" value="ENGase"/>
</dbReference>
<dbReference type="PANTHER" id="PTHR13246:SF1">
    <property type="entry name" value="CYTOSOLIC ENDO-BETA-N-ACETYLGLUCOSAMINIDASE"/>
    <property type="match status" value="1"/>
</dbReference>
<keyword evidence="6" id="KW-0326">Glycosidase</keyword>
<dbReference type="InterPro" id="IPR005201">
    <property type="entry name" value="TIM_ENGase"/>
</dbReference>
<reference evidence="11 12" key="1">
    <citation type="journal article" date="2024" name="BMC Genomics">
        <title>De novo assembly and annotation of Popillia japonica's genome with initial clues to its potential as an invasive pest.</title>
        <authorList>
            <person name="Cucini C."/>
            <person name="Boschi S."/>
            <person name="Funari R."/>
            <person name="Cardaioli E."/>
            <person name="Iannotti N."/>
            <person name="Marturano G."/>
            <person name="Paoli F."/>
            <person name="Bruttini M."/>
            <person name="Carapelli A."/>
            <person name="Frati F."/>
            <person name="Nardi F."/>
        </authorList>
    </citation>
    <scope>NUCLEOTIDE SEQUENCE [LARGE SCALE GENOMIC DNA]</scope>
    <source>
        <strain evidence="11">DMR45628</strain>
    </source>
</reference>
<dbReference type="FunFam" id="3.20.20.80:FF:000043">
    <property type="entry name" value="cytosolic endo-beta-N-acetylglucosaminidase"/>
    <property type="match status" value="1"/>
</dbReference>
<evidence type="ECO:0000256" key="8">
    <source>
        <dbReference type="ARBA" id="ARBA00054935"/>
    </source>
</evidence>
<keyword evidence="12" id="KW-1185">Reference proteome</keyword>
<evidence type="ECO:0000256" key="3">
    <source>
        <dbReference type="ARBA" id="ARBA00012566"/>
    </source>
</evidence>
<gene>
    <name evidence="11" type="ORF">QE152_g7482</name>
</gene>
<comment type="similarity">
    <text evidence="2">Belongs to the glycosyl hydrolase 85 family.</text>
</comment>
<keyword evidence="4" id="KW-0963">Cytoplasm</keyword>
<dbReference type="EC" id="3.2.1.96" evidence="3"/>
<proteinExistence type="inferred from homology"/>
<dbReference type="GO" id="GO:0005829">
    <property type="term" value="C:cytosol"/>
    <property type="evidence" value="ECO:0007669"/>
    <property type="project" value="UniProtKB-SubCell"/>
</dbReference>
<evidence type="ECO:0000256" key="2">
    <source>
        <dbReference type="ARBA" id="ARBA00007849"/>
    </source>
</evidence>
<keyword evidence="5 11" id="KW-0378">Hydrolase</keyword>
<dbReference type="EMBL" id="JASPKY010000055">
    <property type="protein sequence ID" value="KAK9744740.1"/>
    <property type="molecule type" value="Genomic_DNA"/>
</dbReference>
<evidence type="ECO:0000313" key="11">
    <source>
        <dbReference type="EMBL" id="KAK9744740.1"/>
    </source>
</evidence>
<dbReference type="CDD" id="cd06547">
    <property type="entry name" value="GH85_ENGase"/>
    <property type="match status" value="1"/>
</dbReference>
<accession>A0AAW1MG17</accession>
<comment type="subcellular location">
    <subcellularLocation>
        <location evidence="1">Cytoplasm</location>
        <location evidence="1">Cytosol</location>
    </subcellularLocation>
</comment>
<comment type="catalytic activity">
    <reaction evidence="7">
        <text>an N(4)-(oligosaccharide-(1-&gt;3)-[oligosaccharide-(1-&gt;6)]-beta-D-Man-(1-&gt;4)-beta-D-GlcNAc-(1-&gt;4)-alpha-D-GlcNAc)-L-asparaginyl-[protein] + H2O = an oligosaccharide-(1-&gt;3)-[oligosaccharide-(1-&gt;6)]-beta-D-Man-(1-&gt;4)-D-GlcNAc + N(4)-(N-acetyl-beta-D-glucosaminyl)-L-asparaginyl-[protein]</text>
        <dbReference type="Rhea" id="RHEA:73067"/>
        <dbReference type="Rhea" id="RHEA-COMP:12603"/>
        <dbReference type="Rhea" id="RHEA-COMP:18176"/>
        <dbReference type="ChEBI" id="CHEBI:15377"/>
        <dbReference type="ChEBI" id="CHEBI:132248"/>
        <dbReference type="ChEBI" id="CHEBI:192714"/>
        <dbReference type="ChEBI" id="CHEBI:192715"/>
        <dbReference type="EC" id="3.2.1.96"/>
    </reaction>
</comment>
<dbReference type="Gene3D" id="3.20.20.80">
    <property type="entry name" value="Glycosidases"/>
    <property type="match status" value="1"/>
</dbReference>
<sequence>MNAEINVPDNESNHIEMCPANVCAPFTSLDELYQCLNKPPTWINSIIDLKSRCDYVIKNTEEDCHTEDYNFVPKRRLCRNLAPKTLVCHDMKNGYLEDKYLGRVNVGNGYTFYRWSQIDIFVYFSHHLITIPPLSWINVAHNQGVPILGTFITEWNEGKAICEFILKDVQTIERAANALIDVCLLFKLDGWLLNIENSIENTQNLKHFIKYLTDNLHKKRQEAYIIWYDSVINTGKLDWQNELNEKNRCFFDVCDGIFLNYTWKKDNLMRTVKQAKHRINDVYVGLDVFGRGCFGGGKFNSYLAAQAVREYNLSLAIFAPGWTHESLAEEPRETFLERFHEKDNNWWNTLWPYLYSHPIKHAFKTKFCVGVDSNFYNLESQTLQLTNFLSYPKLAEVEELGLLSEQCTCLKDKVESDRKMCLISNKSLSEFKNYVHRLFSTHIFLHGDYVVYCYTKSKPICDYNLVLLMQNQYKHITKMVCHSNPPTDGEYQEDVVEIIPMSDPSFLKDKNVPNDWELKAFNIVCQEDLLLEIGISILGRHDIKLCEFGITIKK</sequence>
<dbReference type="Pfam" id="PF03644">
    <property type="entry name" value="Glyco_hydro_85"/>
    <property type="match status" value="1"/>
</dbReference>
<evidence type="ECO:0000313" key="12">
    <source>
        <dbReference type="Proteomes" id="UP001458880"/>
    </source>
</evidence>
<dbReference type="Proteomes" id="UP001458880">
    <property type="component" value="Unassembled WGS sequence"/>
</dbReference>
<dbReference type="GO" id="GO:0033925">
    <property type="term" value="F:mannosyl-glycoprotein endo-beta-N-acetylglucosaminidase activity"/>
    <property type="evidence" value="ECO:0007669"/>
    <property type="project" value="UniProtKB-EC"/>
</dbReference>
<protein>
    <recommendedName>
        <fullName evidence="9">Cytosolic endo-beta-N-acetylglucosaminidase</fullName>
        <ecNumber evidence="3">3.2.1.96</ecNumber>
    </recommendedName>
</protein>